<evidence type="ECO:0000313" key="2">
    <source>
        <dbReference type="EMBL" id="RSM87889.1"/>
    </source>
</evidence>
<evidence type="ECO:0000256" key="1">
    <source>
        <dbReference type="SAM" id="SignalP"/>
    </source>
</evidence>
<dbReference type="RefSeq" id="WP_051793541.1">
    <property type="nucleotide sequence ID" value="NZ_QHKI01000005.1"/>
</dbReference>
<protein>
    <recommendedName>
        <fullName evidence="4">Serine protease</fullName>
    </recommendedName>
</protein>
<dbReference type="EMBL" id="QHKI01000005">
    <property type="protein sequence ID" value="RSM87889.1"/>
    <property type="molecule type" value="Genomic_DNA"/>
</dbReference>
<comment type="caution">
    <text evidence="2">The sequence shown here is derived from an EMBL/GenBank/DDBJ whole genome shotgun (WGS) entry which is preliminary data.</text>
</comment>
<evidence type="ECO:0008006" key="4">
    <source>
        <dbReference type="Google" id="ProtNLM"/>
    </source>
</evidence>
<sequence>MRTKAFLIAAIVTGLAVTASPAAGTQQADDVLAARAWHPDAARTSYGYYFDPTDSKYHVSFSGRNRAVGAALSRALGAQVAVSYTAETPTIQAGDRFNNLSPFTGGAFITPDSTTARQCTSGFAIRDGFGVLGSVTAGHCAGHGNIVNYHTGAGLFYGQTQGSLRTTTRDMARLHGFFTVSYEPFIHTDPGAPTKRRVIGKGDPTLTTPICVSGSITGARCSITLISLSSGTACDAFGCTSGLMVGRRPGVTIVQGGDSGGPVYSQSGTSDAIIRGMIIGAAGSDTVLMHKISDVESGLGVTVATA</sequence>
<proteinExistence type="predicted"/>
<organism evidence="2 3">
    <name type="scientific">Kibdelosporangium aridum</name>
    <dbReference type="NCBI Taxonomy" id="2030"/>
    <lineage>
        <taxon>Bacteria</taxon>
        <taxon>Bacillati</taxon>
        <taxon>Actinomycetota</taxon>
        <taxon>Actinomycetes</taxon>
        <taxon>Pseudonocardiales</taxon>
        <taxon>Pseudonocardiaceae</taxon>
        <taxon>Kibdelosporangium</taxon>
    </lineage>
</organism>
<dbReference type="InterPro" id="IPR009003">
    <property type="entry name" value="Peptidase_S1_PA"/>
</dbReference>
<accession>A0A428ZII3</accession>
<name>A0A428ZII3_KIBAR</name>
<dbReference type="InterPro" id="IPR043504">
    <property type="entry name" value="Peptidase_S1_PA_chymotrypsin"/>
</dbReference>
<dbReference type="OrthoDB" id="4413809at2"/>
<reference evidence="2 3" key="1">
    <citation type="submission" date="2018-05" db="EMBL/GenBank/DDBJ databases">
        <title>Evolution of GPA BGCs.</title>
        <authorList>
            <person name="Waglechner N."/>
            <person name="Wright G.D."/>
        </authorList>
    </citation>
    <scope>NUCLEOTIDE SEQUENCE [LARGE SCALE GENOMIC DNA]</scope>
    <source>
        <strain evidence="2 3">A82846</strain>
    </source>
</reference>
<feature type="chain" id="PRO_5038619010" description="Serine protease" evidence="1">
    <location>
        <begin position="23"/>
        <end position="306"/>
    </location>
</feature>
<dbReference type="AlphaFoldDB" id="A0A428ZII3"/>
<dbReference type="Gene3D" id="2.40.10.10">
    <property type="entry name" value="Trypsin-like serine proteases"/>
    <property type="match status" value="2"/>
</dbReference>
<dbReference type="SUPFAM" id="SSF50494">
    <property type="entry name" value="Trypsin-like serine proteases"/>
    <property type="match status" value="1"/>
</dbReference>
<gene>
    <name evidence="2" type="ORF">DMH04_09185</name>
</gene>
<keyword evidence="1" id="KW-0732">Signal</keyword>
<dbReference type="Proteomes" id="UP000287547">
    <property type="component" value="Unassembled WGS sequence"/>
</dbReference>
<evidence type="ECO:0000313" key="3">
    <source>
        <dbReference type="Proteomes" id="UP000287547"/>
    </source>
</evidence>
<feature type="signal peptide" evidence="1">
    <location>
        <begin position="1"/>
        <end position="22"/>
    </location>
</feature>